<dbReference type="PANTHER" id="PTHR34408">
    <property type="entry name" value="FAMILY PROTEIN, PUTATIVE-RELATED"/>
    <property type="match status" value="1"/>
</dbReference>
<proteinExistence type="predicted"/>
<keyword evidence="2" id="KW-1185">Reference proteome</keyword>
<evidence type="ECO:0000313" key="1">
    <source>
        <dbReference type="EMBL" id="ASW00121.1"/>
    </source>
</evidence>
<dbReference type="SUPFAM" id="SSF53955">
    <property type="entry name" value="Lysozyme-like"/>
    <property type="match status" value="1"/>
</dbReference>
<gene>
    <name evidence="1" type="ORF">CJU94_19390</name>
</gene>
<dbReference type="RefSeq" id="WP_095420078.1">
    <property type="nucleotide sequence ID" value="NZ_CP022989.1"/>
</dbReference>
<protein>
    <submittedName>
        <fullName evidence="1">Chitinase</fullName>
    </submittedName>
</protein>
<evidence type="ECO:0000313" key="2">
    <source>
        <dbReference type="Proteomes" id="UP000215158"/>
    </source>
</evidence>
<dbReference type="OrthoDB" id="1242806at2"/>
<sequence length="190" mass="20016">MNLTAPIVAAGCGSTAMRASQWVQPLQAACDKYAIATPLSVAAFLATVGVESARLVFTKEIWGPTLAQTAYEPPSKKASELGNTQPGDGLRFCGRGLVQITGRRNYMLAALGLDLDLIHHPELLEQPANAALSAAWYWSNRKLNALADAGNFLGVSRTVNLGSATSKATPNGYSERLALYGAAKKALGII</sequence>
<accession>A0A248VMA7</accession>
<dbReference type="AlphaFoldDB" id="A0A248VMA7"/>
<organism evidence="1 2">
    <name type="scientific">Paraburkholderia aromaticivorans</name>
    <dbReference type="NCBI Taxonomy" id="2026199"/>
    <lineage>
        <taxon>Bacteria</taxon>
        <taxon>Pseudomonadati</taxon>
        <taxon>Pseudomonadota</taxon>
        <taxon>Betaproteobacteria</taxon>
        <taxon>Burkholderiales</taxon>
        <taxon>Burkholderiaceae</taxon>
        <taxon>Paraburkholderia</taxon>
    </lineage>
</organism>
<reference evidence="1 2" key="1">
    <citation type="submission" date="2017-08" db="EMBL/GenBank/DDBJ databases">
        <title>Identification and genetic characteristics of simultaneous BTEX- and naphthalene-degrading Paraburkholderia sp. BN5 isolated from petroleum-contaminated soil.</title>
        <authorList>
            <person name="Lee Y."/>
            <person name="Jeon C.O."/>
        </authorList>
    </citation>
    <scope>NUCLEOTIDE SEQUENCE [LARGE SCALE GENOMIC DNA]</scope>
    <source>
        <strain evidence="1 2">BN5</strain>
    </source>
</reference>
<dbReference type="InterPro" id="IPR023346">
    <property type="entry name" value="Lysozyme-like_dom_sf"/>
</dbReference>
<dbReference type="Proteomes" id="UP000215158">
    <property type="component" value="Chromosome 1"/>
</dbReference>
<dbReference type="KEGG" id="parb:CJU94_19390"/>
<dbReference type="EMBL" id="CP022989">
    <property type="protein sequence ID" value="ASW00121.1"/>
    <property type="molecule type" value="Genomic_DNA"/>
</dbReference>
<dbReference type="Gene3D" id="1.10.530.10">
    <property type="match status" value="1"/>
</dbReference>
<name>A0A248VMA7_9BURK</name>
<dbReference type="InterPro" id="IPR052354">
    <property type="entry name" value="Cell_Wall_Dynamics_Protein"/>
</dbReference>